<feature type="compositionally biased region" description="Basic and acidic residues" evidence="1">
    <location>
        <begin position="30"/>
        <end position="65"/>
    </location>
</feature>
<comment type="caution">
    <text evidence="2">The sequence shown here is derived from an EMBL/GenBank/DDBJ whole genome shotgun (WGS) entry which is preliminary data.</text>
</comment>
<evidence type="ECO:0000313" key="3">
    <source>
        <dbReference type="Proteomes" id="UP000266723"/>
    </source>
</evidence>
<organism evidence="2 3">
    <name type="scientific">Brassica cretica</name>
    <name type="common">Mustard</name>
    <dbReference type="NCBI Taxonomy" id="69181"/>
    <lineage>
        <taxon>Eukaryota</taxon>
        <taxon>Viridiplantae</taxon>
        <taxon>Streptophyta</taxon>
        <taxon>Embryophyta</taxon>
        <taxon>Tracheophyta</taxon>
        <taxon>Spermatophyta</taxon>
        <taxon>Magnoliopsida</taxon>
        <taxon>eudicotyledons</taxon>
        <taxon>Gunneridae</taxon>
        <taxon>Pentapetalae</taxon>
        <taxon>rosids</taxon>
        <taxon>malvids</taxon>
        <taxon>Brassicales</taxon>
        <taxon>Brassicaceae</taxon>
        <taxon>Brassiceae</taxon>
        <taxon>Brassica</taxon>
    </lineage>
</organism>
<reference evidence="2 3" key="1">
    <citation type="journal article" date="2020" name="BMC Genomics">
        <title>Intraspecific diversification of the crop wild relative Brassica cretica Lam. using demographic model selection.</title>
        <authorList>
            <person name="Kioukis A."/>
            <person name="Michalopoulou V.A."/>
            <person name="Briers L."/>
            <person name="Pirintsos S."/>
            <person name="Studholme D.J."/>
            <person name="Pavlidis P."/>
            <person name="Sarris P.F."/>
        </authorList>
    </citation>
    <scope>NUCLEOTIDE SEQUENCE [LARGE SCALE GENOMIC DNA]</scope>
    <source>
        <strain evidence="3">cv. PFS-1207/04</strain>
    </source>
</reference>
<protein>
    <recommendedName>
        <fullName evidence="4">AT-hook motif nuclear-localized protein</fullName>
    </recommendedName>
</protein>
<evidence type="ECO:0008006" key="4">
    <source>
        <dbReference type="Google" id="ProtNLM"/>
    </source>
</evidence>
<evidence type="ECO:0000256" key="1">
    <source>
        <dbReference type="SAM" id="MobiDB-lite"/>
    </source>
</evidence>
<dbReference type="EMBL" id="QGKV02000297">
    <property type="protein sequence ID" value="KAF3611096.1"/>
    <property type="molecule type" value="Genomic_DNA"/>
</dbReference>
<sequence>MEQDLIFSGGGLSNSTAADGQAAKLSEALHNGRPEINEARAEAEINEARVEEEPEEAEKLEKEAEKELEEEESRVVDPTDGTDETPHAPVVDQTDGSPLALVVGTPPRGMTKAMAAKKGVDTPPRGRKKANNPHKFTMPPPEKGYVYHHSGFPLFSWK</sequence>
<dbReference type="Proteomes" id="UP000266723">
    <property type="component" value="Unassembled WGS sequence"/>
</dbReference>
<keyword evidence="3" id="KW-1185">Reference proteome</keyword>
<gene>
    <name evidence="2" type="ORF">DY000_02046665</name>
</gene>
<evidence type="ECO:0000313" key="2">
    <source>
        <dbReference type="EMBL" id="KAF3611096.1"/>
    </source>
</evidence>
<accession>A0ABQ7F647</accession>
<name>A0ABQ7F647_BRACR</name>
<feature type="region of interest" description="Disordered" evidence="1">
    <location>
        <begin position="1"/>
        <end position="148"/>
    </location>
</feature>
<proteinExistence type="predicted"/>